<dbReference type="CDD" id="cd02440">
    <property type="entry name" value="AdoMet_MTases"/>
    <property type="match status" value="1"/>
</dbReference>
<accession>A0A9D1RFT3</accession>
<dbReference type="Proteomes" id="UP000824205">
    <property type="component" value="Unassembled WGS sequence"/>
</dbReference>
<keyword evidence="1" id="KW-0862">Zinc</keyword>
<gene>
    <name evidence="5" type="ORF">IAA48_08865</name>
</gene>
<dbReference type="SUPFAM" id="SSF53335">
    <property type="entry name" value="S-adenosyl-L-methionine-dependent methyltransferases"/>
    <property type="match status" value="1"/>
</dbReference>
<dbReference type="InterPro" id="IPR013216">
    <property type="entry name" value="Methyltransf_11"/>
</dbReference>
<evidence type="ECO:0000256" key="2">
    <source>
        <dbReference type="PIRSR" id="PIRSR018249-2"/>
    </source>
</evidence>
<evidence type="ECO:0000259" key="3">
    <source>
        <dbReference type="Pfam" id="PF08241"/>
    </source>
</evidence>
<dbReference type="GO" id="GO:0032259">
    <property type="term" value="P:methylation"/>
    <property type="evidence" value="ECO:0007669"/>
    <property type="project" value="UniProtKB-KW"/>
</dbReference>
<keyword evidence="5" id="KW-0489">Methyltransferase</keyword>
<feature type="binding site" evidence="1">
    <location>
        <position position="9"/>
    </location>
    <ligand>
        <name>Zn(2+)</name>
        <dbReference type="ChEBI" id="CHEBI:29105"/>
    </ligand>
</feature>
<dbReference type="Gene3D" id="3.40.50.150">
    <property type="entry name" value="Vaccinia Virus protein VP39"/>
    <property type="match status" value="1"/>
</dbReference>
<dbReference type="PIRSF" id="PIRSF018249">
    <property type="entry name" value="MyrA_prd"/>
    <property type="match status" value="1"/>
</dbReference>
<proteinExistence type="predicted"/>
<keyword evidence="5" id="KW-0808">Transferase</keyword>
<feature type="binding site" evidence="1">
    <location>
        <position position="26"/>
    </location>
    <ligand>
        <name>Zn(2+)</name>
        <dbReference type="ChEBI" id="CHEBI:29105"/>
    </ligand>
</feature>
<dbReference type="EMBL" id="DXGE01000035">
    <property type="protein sequence ID" value="HIW86590.1"/>
    <property type="molecule type" value="Genomic_DNA"/>
</dbReference>
<comment type="caution">
    <text evidence="5">The sequence shown here is derived from an EMBL/GenBank/DDBJ whole genome shotgun (WGS) entry which is preliminary data.</text>
</comment>
<dbReference type="InterPro" id="IPR048647">
    <property type="entry name" value="RlmA_N"/>
</dbReference>
<reference evidence="5" key="1">
    <citation type="journal article" date="2021" name="PeerJ">
        <title>Extensive microbial diversity within the chicken gut microbiome revealed by metagenomics and culture.</title>
        <authorList>
            <person name="Gilroy R."/>
            <person name="Ravi A."/>
            <person name="Getino M."/>
            <person name="Pursley I."/>
            <person name="Horton D.L."/>
            <person name="Alikhan N.F."/>
            <person name="Baker D."/>
            <person name="Gharbi K."/>
            <person name="Hall N."/>
            <person name="Watson M."/>
            <person name="Adriaenssens E.M."/>
            <person name="Foster-Nyarko E."/>
            <person name="Jarju S."/>
            <person name="Secka A."/>
            <person name="Antonio M."/>
            <person name="Oren A."/>
            <person name="Chaudhuri R.R."/>
            <person name="La Ragione R."/>
            <person name="Hildebrand F."/>
            <person name="Pallen M.J."/>
        </authorList>
    </citation>
    <scope>NUCLEOTIDE SEQUENCE</scope>
    <source>
        <strain evidence="5">421</strain>
    </source>
</reference>
<evidence type="ECO:0000313" key="6">
    <source>
        <dbReference type="Proteomes" id="UP000824205"/>
    </source>
</evidence>
<evidence type="ECO:0000256" key="1">
    <source>
        <dbReference type="PIRSR" id="PIRSR018249-1"/>
    </source>
</evidence>
<dbReference type="GO" id="GO:0046872">
    <property type="term" value="F:metal ion binding"/>
    <property type="evidence" value="ECO:0007669"/>
    <property type="project" value="UniProtKB-KW"/>
</dbReference>
<organism evidence="5 6">
    <name type="scientific">Candidatus Eubacterium faecipullorum</name>
    <dbReference type="NCBI Taxonomy" id="2838571"/>
    <lineage>
        <taxon>Bacteria</taxon>
        <taxon>Bacillati</taxon>
        <taxon>Bacillota</taxon>
        <taxon>Clostridia</taxon>
        <taxon>Eubacteriales</taxon>
        <taxon>Eubacteriaceae</taxon>
        <taxon>Eubacterium</taxon>
    </lineage>
</organism>
<dbReference type="AlphaFoldDB" id="A0A9D1RFT3"/>
<feature type="binding site" evidence="2">
    <location>
        <position position="170"/>
    </location>
    <ligand>
        <name>S-adenosyl-L-methionine</name>
        <dbReference type="ChEBI" id="CHEBI:59789"/>
    </ligand>
</feature>
<feature type="domain" description="Methyltransferase type 11" evidence="3">
    <location>
        <begin position="83"/>
        <end position="162"/>
    </location>
</feature>
<keyword evidence="1" id="KW-0479">Metal-binding</keyword>
<sequence>MGVLICPVCGKALEKEEKRFCCANGHSFDIAKEGYVNLLTGSKSGDKTGDSRESARARHEFLQKGYFDFLKKEIKTRFSGTVLDICCGEGYYDDYGGELYGFDLSKEMARLAAKRKNGGTYFVANLKAIPVKSESIDTAIHICAPFHAGEFARVLKSGGRLYSVVPAPEHLFELKSLVYDTPYKNDEKYPQADGLALTAKETVTKKAVIPRGDLKTLFSMTPYFYRTRQSDKDKIDSVAALETTLSFVILEYKRA</sequence>
<feature type="binding site" evidence="2">
    <location>
        <begin position="89"/>
        <end position="90"/>
    </location>
    <ligand>
        <name>S-adenosyl-L-methionine</name>
        <dbReference type="ChEBI" id="CHEBI:59789"/>
    </ligand>
</feature>
<feature type="domain" description="23S rRNA (guanine(745)-N(1))-methyltransferase N-terminal" evidence="4">
    <location>
        <begin position="5"/>
        <end position="39"/>
    </location>
</feature>
<dbReference type="InterPro" id="IPR016718">
    <property type="entry name" value="rRNA_m1G-MeTrfase_A_prd"/>
</dbReference>
<reference evidence="5" key="2">
    <citation type="submission" date="2021-04" db="EMBL/GenBank/DDBJ databases">
        <authorList>
            <person name="Gilroy R."/>
        </authorList>
    </citation>
    <scope>NUCLEOTIDE SEQUENCE</scope>
    <source>
        <strain evidence="5">421</strain>
    </source>
</reference>
<dbReference type="GO" id="GO:0008757">
    <property type="term" value="F:S-adenosylmethionine-dependent methyltransferase activity"/>
    <property type="evidence" value="ECO:0007669"/>
    <property type="project" value="InterPro"/>
</dbReference>
<feature type="binding site" evidence="2">
    <location>
        <position position="67"/>
    </location>
    <ligand>
        <name>S-adenosyl-L-methionine</name>
        <dbReference type="ChEBI" id="CHEBI:59789"/>
    </ligand>
</feature>
<evidence type="ECO:0000313" key="5">
    <source>
        <dbReference type="EMBL" id="HIW86590.1"/>
    </source>
</evidence>
<keyword evidence="2" id="KW-0949">S-adenosyl-L-methionine</keyword>
<dbReference type="Pfam" id="PF08241">
    <property type="entry name" value="Methyltransf_11"/>
    <property type="match status" value="1"/>
</dbReference>
<feature type="binding site" evidence="1">
    <location>
        <position position="22"/>
    </location>
    <ligand>
        <name>Zn(2+)</name>
        <dbReference type="ChEBI" id="CHEBI:29105"/>
    </ligand>
</feature>
<evidence type="ECO:0000259" key="4">
    <source>
        <dbReference type="Pfam" id="PF21302"/>
    </source>
</evidence>
<protein>
    <submittedName>
        <fullName evidence="5">Methyltransferase domain-containing protein</fullName>
    </submittedName>
</protein>
<feature type="binding site" evidence="1">
    <location>
        <position position="6"/>
    </location>
    <ligand>
        <name>Zn(2+)</name>
        <dbReference type="ChEBI" id="CHEBI:29105"/>
    </ligand>
</feature>
<dbReference type="InterPro" id="IPR029063">
    <property type="entry name" value="SAM-dependent_MTases_sf"/>
</dbReference>
<dbReference type="Pfam" id="PF21302">
    <property type="entry name" value="Zn_ribbon_RlmA"/>
    <property type="match status" value="1"/>
</dbReference>
<name>A0A9D1RFT3_9FIRM</name>